<dbReference type="FunFam" id="3.40.50.880:FF:000004">
    <property type="entry name" value="Homoserine O-succinyltransferase"/>
    <property type="match status" value="1"/>
</dbReference>
<feature type="site" description="Important for acyl-CoA specificity" evidence="6">
    <location>
        <position position="117"/>
    </location>
</feature>
<dbReference type="SUPFAM" id="SSF52317">
    <property type="entry name" value="Class I glutamine amidotransferase-like"/>
    <property type="match status" value="1"/>
</dbReference>
<dbReference type="CDD" id="cd03131">
    <property type="entry name" value="GATase1_HTS"/>
    <property type="match status" value="1"/>
</dbReference>
<dbReference type="Proteomes" id="UP000070483">
    <property type="component" value="Unassembled WGS sequence"/>
</dbReference>
<dbReference type="GO" id="GO:0005737">
    <property type="term" value="C:cytoplasm"/>
    <property type="evidence" value="ECO:0007669"/>
    <property type="project" value="UniProtKB-SubCell"/>
</dbReference>
<gene>
    <name evidence="6" type="primary">metAA</name>
    <name evidence="8" type="ORF">HMPREF3180_01143</name>
</gene>
<comment type="caution">
    <text evidence="6">Lacks conserved residue(s) required for the propagation of feature annotation.</text>
</comment>
<dbReference type="GO" id="GO:0019281">
    <property type="term" value="P:L-methionine biosynthetic process from homoserine via O-succinyl-L-homoserine and cystathionine"/>
    <property type="evidence" value="ECO:0007669"/>
    <property type="project" value="InterPro"/>
</dbReference>
<comment type="subcellular location">
    <subcellularLocation>
        <location evidence="1 6">Cytoplasm</location>
    </subcellularLocation>
</comment>
<evidence type="ECO:0000256" key="7">
    <source>
        <dbReference type="PIRSR" id="PIRSR000450-1"/>
    </source>
</evidence>
<protein>
    <recommendedName>
        <fullName evidence="6">Homoserine O-acetyltransferase</fullName>
        <shortName evidence="6">HAT</shortName>
        <ecNumber evidence="6">2.3.1.31</ecNumber>
    </recommendedName>
    <alternativeName>
        <fullName evidence="6">Homoserine transacetylase</fullName>
        <shortName evidence="6">HTA</shortName>
    </alternativeName>
</protein>
<keyword evidence="5 6" id="KW-0012">Acyltransferase</keyword>
<comment type="similarity">
    <text evidence="6">Belongs to the MetA family.</text>
</comment>
<dbReference type="PIRSF" id="PIRSF000450">
    <property type="entry name" value="H_ser_succinyltr"/>
    <property type="match status" value="1"/>
</dbReference>
<proteinExistence type="inferred from homology"/>
<dbReference type="GO" id="GO:0004414">
    <property type="term" value="F:homoserine O-acetyltransferase activity"/>
    <property type="evidence" value="ECO:0007669"/>
    <property type="project" value="UniProtKB-EC"/>
</dbReference>
<feature type="binding site" evidence="6">
    <location>
        <position position="169"/>
    </location>
    <ligand>
        <name>substrate</name>
    </ligand>
</feature>
<dbReference type="UniPathway" id="UPA00051">
    <property type="reaction ID" value="UER00074"/>
</dbReference>
<feature type="active site" description="Acyl-thioester intermediate" evidence="6 7">
    <location>
        <position position="148"/>
    </location>
</feature>
<dbReference type="EC" id="2.3.1.31" evidence="6"/>
<dbReference type="PANTHER" id="PTHR20919:SF0">
    <property type="entry name" value="HOMOSERINE O-SUCCINYLTRANSFERASE"/>
    <property type="match status" value="1"/>
</dbReference>
<evidence type="ECO:0000256" key="2">
    <source>
        <dbReference type="ARBA" id="ARBA00022490"/>
    </source>
</evidence>
<dbReference type="InterPro" id="IPR029062">
    <property type="entry name" value="Class_I_gatase-like"/>
</dbReference>
<organism evidence="8 9">
    <name type="scientific">Leptotrichia wadei</name>
    <dbReference type="NCBI Taxonomy" id="157687"/>
    <lineage>
        <taxon>Bacteria</taxon>
        <taxon>Fusobacteriati</taxon>
        <taxon>Fusobacteriota</taxon>
        <taxon>Fusobacteriia</taxon>
        <taxon>Fusobacteriales</taxon>
        <taxon>Leptotrichiaceae</taxon>
        <taxon>Leptotrichia</taxon>
    </lineage>
</organism>
<feature type="binding site" evidence="6">
    <location>
        <position position="255"/>
    </location>
    <ligand>
        <name>substrate</name>
    </ligand>
</feature>
<dbReference type="EMBL" id="LSDD01000089">
    <property type="protein sequence ID" value="KXB65464.1"/>
    <property type="molecule type" value="Genomic_DNA"/>
</dbReference>
<accession>A0A134ACL2</accession>
<dbReference type="InterPro" id="IPR033752">
    <property type="entry name" value="MetA_family"/>
</dbReference>
<evidence type="ECO:0000256" key="5">
    <source>
        <dbReference type="ARBA" id="ARBA00023315"/>
    </source>
</evidence>
<sequence>MKGEYAMPIKIPNNLPAVDILAKENIFVMDERRALSQDIRPLKFIIINLMPTKIETETQLLRLLSNTPLQIEVTFLKMASYVSKNISKEHMSNFYKTFNDIKNDYFDGLIITGAPVENMPFEEVIYWKELTEVMEWSRTHVYSTMCICWGAQAALYYHYGIKKYPLKEKLFGIYPLKIDICHTMLLRGFDEVFNMPQSRHTKVHAKDIEKIPELEIIANSKEAGVSIVRSRDKRNIFIMGHLEYDRMTLAKEYERDVKLGKAIKVPYNYYPNDDTSKAPLFVWRAHANLLFSNWINHHVYQGTPYDLTTLGKAPNFQI</sequence>
<dbReference type="AlphaFoldDB" id="A0A134ACL2"/>
<comment type="function">
    <text evidence="6">Transfers an acetyl group from acetyl-CoA to L-homoserine, forming acetyl-L-homoserine.</text>
</comment>
<evidence type="ECO:0000256" key="4">
    <source>
        <dbReference type="ARBA" id="ARBA00022679"/>
    </source>
</evidence>
<comment type="catalytic activity">
    <reaction evidence="6">
        <text>L-homoserine + acetyl-CoA = O-acetyl-L-homoserine + CoA</text>
        <dbReference type="Rhea" id="RHEA:13701"/>
        <dbReference type="ChEBI" id="CHEBI:57287"/>
        <dbReference type="ChEBI" id="CHEBI:57288"/>
        <dbReference type="ChEBI" id="CHEBI:57476"/>
        <dbReference type="ChEBI" id="CHEBI:57716"/>
        <dbReference type="EC" id="2.3.1.31"/>
    </reaction>
</comment>
<keyword evidence="4 6" id="KW-0808">Transferase</keyword>
<dbReference type="NCBIfam" id="TIGR01001">
    <property type="entry name" value="metA"/>
    <property type="match status" value="1"/>
</dbReference>
<feature type="active site" evidence="6">
    <location>
        <position position="243"/>
    </location>
</feature>
<name>A0A134ACL2_9FUSO</name>
<comment type="pathway">
    <text evidence="6">Amino-acid biosynthesis; L-methionine biosynthesis via de novo pathway; O-acetyl-L-homoserine from L-homoserine: step 1/1.</text>
</comment>
<keyword evidence="9" id="KW-1185">Reference proteome</keyword>
<keyword evidence="6" id="KW-0486">Methionine biosynthesis</keyword>
<evidence type="ECO:0000256" key="3">
    <source>
        <dbReference type="ARBA" id="ARBA00022605"/>
    </source>
</evidence>
<keyword evidence="3 6" id="KW-0028">Amino-acid biosynthesis</keyword>
<evidence type="ECO:0000313" key="8">
    <source>
        <dbReference type="EMBL" id="KXB65464.1"/>
    </source>
</evidence>
<dbReference type="HAMAP" id="MF_00295">
    <property type="entry name" value="MetA_acyltransf"/>
    <property type="match status" value="1"/>
</dbReference>
<feature type="binding site" evidence="6">
    <location>
        <position position="198"/>
    </location>
    <ligand>
        <name>substrate</name>
    </ligand>
</feature>
<keyword evidence="2 6" id="KW-0963">Cytoplasm</keyword>
<dbReference type="PATRIC" id="fig|157687.3.peg.1138"/>
<dbReference type="PANTHER" id="PTHR20919">
    <property type="entry name" value="HOMOSERINE O-SUCCINYLTRANSFERASE"/>
    <property type="match status" value="1"/>
</dbReference>
<dbReference type="GO" id="GO:0008899">
    <property type="term" value="F:homoserine O-succinyltransferase activity"/>
    <property type="evidence" value="ECO:0007669"/>
    <property type="project" value="UniProtKB-UniRule"/>
</dbReference>
<evidence type="ECO:0000313" key="9">
    <source>
        <dbReference type="Proteomes" id="UP000070483"/>
    </source>
</evidence>
<dbReference type="InterPro" id="IPR005697">
    <property type="entry name" value="HST_MetA"/>
</dbReference>
<dbReference type="Gene3D" id="3.40.50.880">
    <property type="match status" value="1"/>
</dbReference>
<dbReference type="STRING" id="157687.HMPREF3180_01143"/>
<dbReference type="Pfam" id="PF04204">
    <property type="entry name" value="HTS"/>
    <property type="match status" value="1"/>
</dbReference>
<reference evidence="9" key="1">
    <citation type="submission" date="2016-01" db="EMBL/GenBank/DDBJ databases">
        <authorList>
            <person name="Mitreva M."/>
            <person name="Pepin K.H."/>
            <person name="Mihindukulasuriya K.A."/>
            <person name="Fulton R."/>
            <person name="Fronick C."/>
            <person name="O'Laughlin M."/>
            <person name="Miner T."/>
            <person name="Herter B."/>
            <person name="Rosa B.A."/>
            <person name="Cordes M."/>
            <person name="Tomlinson C."/>
            <person name="Wollam A."/>
            <person name="Palsikar V.B."/>
            <person name="Mardis E.R."/>
            <person name="Wilson R.K."/>
        </authorList>
    </citation>
    <scope>NUCLEOTIDE SEQUENCE [LARGE SCALE GENOMIC DNA]</scope>
    <source>
        <strain evidence="9">KA00185</strain>
    </source>
</reference>
<evidence type="ECO:0000256" key="1">
    <source>
        <dbReference type="ARBA" id="ARBA00004496"/>
    </source>
</evidence>
<feature type="site" description="Important for substrate specificity" evidence="6">
    <location>
        <position position="198"/>
    </location>
</feature>
<comment type="caution">
    <text evidence="8">The sequence shown here is derived from an EMBL/GenBank/DDBJ whole genome shotgun (WGS) entry which is preliminary data.</text>
</comment>
<evidence type="ECO:0000256" key="6">
    <source>
        <dbReference type="HAMAP-Rule" id="MF_00295"/>
    </source>
</evidence>
<feature type="active site" description="Proton acceptor" evidence="6">
    <location>
        <position position="241"/>
    </location>
</feature>